<dbReference type="SMART" id="SM00900">
    <property type="entry name" value="FMN_bind"/>
    <property type="match status" value="1"/>
</dbReference>
<evidence type="ECO:0000313" key="8">
    <source>
        <dbReference type="EMBL" id="QCD42212.1"/>
    </source>
</evidence>
<gene>
    <name evidence="6" type="primary">rnfG</name>
    <name evidence="8" type="ORF">E7747_07940</name>
</gene>
<dbReference type="Proteomes" id="UP000297149">
    <property type="component" value="Chromosome"/>
</dbReference>
<accession>A0A4P7W303</accession>
<keyword evidence="6" id="KW-1133">Transmembrane helix</keyword>
<reference evidence="9" key="1">
    <citation type="submission" date="2019-02" db="EMBL/GenBank/DDBJ databases">
        <title>Isolation and identification of novel species under the genus Muribaculum.</title>
        <authorList>
            <person name="Miyake S."/>
            <person name="Ding Y."/>
            <person name="Low A."/>
            <person name="Soh M."/>
            <person name="Seedorf H."/>
        </authorList>
    </citation>
    <scope>NUCLEOTIDE SEQUENCE [LARGE SCALE GENOMIC DNA]</scope>
    <source>
        <strain evidence="9">H5</strain>
    </source>
</reference>
<keyword evidence="5 6" id="KW-0249">Electron transport</keyword>
<evidence type="ECO:0000256" key="5">
    <source>
        <dbReference type="ARBA" id="ARBA00022982"/>
    </source>
</evidence>
<dbReference type="KEGG" id="ddb:E7747_07940"/>
<dbReference type="GO" id="GO:0009055">
    <property type="term" value="F:electron transfer activity"/>
    <property type="evidence" value="ECO:0007669"/>
    <property type="project" value="InterPro"/>
</dbReference>
<dbReference type="InterPro" id="IPR007329">
    <property type="entry name" value="FMN-bd"/>
</dbReference>
<dbReference type="EC" id="7.-.-.-" evidence="6"/>
<name>A0A4P7W303_9BACT</name>
<feature type="domain" description="FMN-binding" evidence="7">
    <location>
        <begin position="96"/>
        <end position="185"/>
    </location>
</feature>
<evidence type="ECO:0000256" key="1">
    <source>
        <dbReference type="ARBA" id="ARBA00022448"/>
    </source>
</evidence>
<dbReference type="EMBL" id="CP039396">
    <property type="protein sequence ID" value="QCD42212.1"/>
    <property type="molecule type" value="Genomic_DNA"/>
</dbReference>
<comment type="function">
    <text evidence="6">Part of a membrane-bound complex that couples electron transfer with translocation of ions across the membrane.</text>
</comment>
<keyword evidence="3 6" id="KW-0285">Flavoprotein</keyword>
<dbReference type="AlphaFoldDB" id="A0A4P7W303"/>
<comment type="subunit">
    <text evidence="6">The complex is composed of six subunits: RnfA, RnfB, RnfC, RnfD, RnfE and RnfG.</text>
</comment>
<evidence type="ECO:0000259" key="7">
    <source>
        <dbReference type="SMART" id="SM00900"/>
    </source>
</evidence>
<dbReference type="NCBIfam" id="TIGR01947">
    <property type="entry name" value="rnfG"/>
    <property type="match status" value="1"/>
</dbReference>
<dbReference type="PANTHER" id="PTHR36118">
    <property type="entry name" value="ION-TRANSLOCATING OXIDOREDUCTASE COMPLEX SUBUNIT G"/>
    <property type="match status" value="1"/>
</dbReference>
<keyword evidence="2 6" id="KW-0597">Phosphoprotein</keyword>
<comment type="similarity">
    <text evidence="6">Belongs to the RnfG family.</text>
</comment>
<keyword evidence="6" id="KW-1278">Translocase</keyword>
<dbReference type="GO" id="GO:0005886">
    <property type="term" value="C:plasma membrane"/>
    <property type="evidence" value="ECO:0007669"/>
    <property type="project" value="UniProtKB-SubCell"/>
</dbReference>
<keyword evidence="6" id="KW-0472">Membrane</keyword>
<keyword evidence="1 6" id="KW-0813">Transport</keyword>
<keyword evidence="6" id="KW-0812">Transmembrane</keyword>
<dbReference type="RefSeq" id="WP_136415263.1">
    <property type="nucleotide sequence ID" value="NZ_CP039396.1"/>
</dbReference>
<evidence type="ECO:0000256" key="4">
    <source>
        <dbReference type="ARBA" id="ARBA00022643"/>
    </source>
</evidence>
<comment type="cofactor">
    <cofactor evidence="6">
        <name>FMN</name>
        <dbReference type="ChEBI" id="CHEBI:58210"/>
    </cofactor>
</comment>
<dbReference type="GO" id="GO:0022900">
    <property type="term" value="P:electron transport chain"/>
    <property type="evidence" value="ECO:0007669"/>
    <property type="project" value="UniProtKB-UniRule"/>
</dbReference>
<sequence>MKSSLVNMVLSLGIITVVAAAALAGVYTATKEPIAQAKAEKQKSAIGQVLPEIHFNNNPADEAAEVTVDGETVTVFPARQDGELVGMAVESHDANGFSGLTTVMYGFDPSGNITGFAVMQHAETPGLGSKMDEWFSNPAHTVIGLNANSANLTVSKDGGDVDAITAATISSRAFLRALTLANQASQQFASRQ</sequence>
<evidence type="ECO:0000256" key="6">
    <source>
        <dbReference type="HAMAP-Rule" id="MF_00479"/>
    </source>
</evidence>
<protein>
    <recommendedName>
        <fullName evidence="6">Ion-translocating oxidoreductase complex subunit G</fullName>
        <ecNumber evidence="6">7.-.-.-</ecNumber>
    </recommendedName>
    <alternativeName>
        <fullName evidence="6">Rnf electron transport complex subunit G</fullName>
    </alternativeName>
</protein>
<feature type="modified residue" description="FMN phosphoryl threonine" evidence="6">
    <location>
        <position position="168"/>
    </location>
</feature>
<dbReference type="Pfam" id="PF04205">
    <property type="entry name" value="FMN_bind"/>
    <property type="match status" value="1"/>
</dbReference>
<dbReference type="PANTHER" id="PTHR36118:SF1">
    <property type="entry name" value="ION-TRANSLOCATING OXIDOREDUCTASE COMPLEX SUBUNIT G"/>
    <property type="match status" value="1"/>
</dbReference>
<keyword evidence="6" id="KW-1003">Cell membrane</keyword>
<evidence type="ECO:0000256" key="3">
    <source>
        <dbReference type="ARBA" id="ARBA00022630"/>
    </source>
</evidence>
<evidence type="ECO:0000313" key="9">
    <source>
        <dbReference type="Proteomes" id="UP000297149"/>
    </source>
</evidence>
<keyword evidence="9" id="KW-1185">Reference proteome</keyword>
<proteinExistence type="inferred from homology"/>
<comment type="subcellular location">
    <subcellularLocation>
        <location evidence="6">Cell membrane</location>
        <topology evidence="6">Single-pass membrane protein</topology>
    </subcellularLocation>
</comment>
<dbReference type="InterPro" id="IPR010209">
    <property type="entry name" value="Ion_transpt_RnfG/RsxG"/>
</dbReference>
<organism evidence="8 9">
    <name type="scientific">Duncaniella dubosii</name>
    <dbReference type="NCBI Taxonomy" id="2518971"/>
    <lineage>
        <taxon>Bacteria</taxon>
        <taxon>Pseudomonadati</taxon>
        <taxon>Bacteroidota</taxon>
        <taxon>Bacteroidia</taxon>
        <taxon>Bacteroidales</taxon>
        <taxon>Muribaculaceae</taxon>
        <taxon>Duncaniella</taxon>
    </lineage>
</organism>
<evidence type="ECO:0000256" key="2">
    <source>
        <dbReference type="ARBA" id="ARBA00022553"/>
    </source>
</evidence>
<keyword evidence="4 6" id="KW-0288">FMN</keyword>
<dbReference type="PIRSF" id="PIRSF006091">
    <property type="entry name" value="E_trnsport_RnfG"/>
    <property type="match status" value="1"/>
</dbReference>
<dbReference type="HAMAP" id="MF_00479">
    <property type="entry name" value="RsxG_RnfG"/>
    <property type="match status" value="1"/>
</dbReference>
<dbReference type="GO" id="GO:0010181">
    <property type="term" value="F:FMN binding"/>
    <property type="evidence" value="ECO:0007669"/>
    <property type="project" value="InterPro"/>
</dbReference>